<feature type="signal peptide" evidence="2">
    <location>
        <begin position="1"/>
        <end position="21"/>
    </location>
</feature>
<organism evidence="3 4">
    <name type="scientific">Orchesella cincta</name>
    <name type="common">Springtail</name>
    <name type="synonym">Podura cincta</name>
    <dbReference type="NCBI Taxonomy" id="48709"/>
    <lineage>
        <taxon>Eukaryota</taxon>
        <taxon>Metazoa</taxon>
        <taxon>Ecdysozoa</taxon>
        <taxon>Arthropoda</taxon>
        <taxon>Hexapoda</taxon>
        <taxon>Collembola</taxon>
        <taxon>Entomobryomorpha</taxon>
        <taxon>Entomobryoidea</taxon>
        <taxon>Orchesellidae</taxon>
        <taxon>Orchesellinae</taxon>
        <taxon>Orchesella</taxon>
    </lineage>
</organism>
<accession>A0A1D2MBT8</accession>
<evidence type="ECO:0000313" key="4">
    <source>
        <dbReference type="Proteomes" id="UP000094527"/>
    </source>
</evidence>
<evidence type="ECO:0000256" key="2">
    <source>
        <dbReference type="SAM" id="SignalP"/>
    </source>
</evidence>
<feature type="region of interest" description="Disordered" evidence="1">
    <location>
        <begin position="242"/>
        <end position="261"/>
    </location>
</feature>
<sequence>MLFNSLLISTLLLISIGSIHSKRKWEQTNLWIYEQPDGSDDGFSYFENFDEFDNLELLVKKHGMSQVGQICILEGVFVFYAQPDFWADSADEVRVLSGHYKCQYPGELPIGSIHHAGNKFISLEFPQIVLYEGTNFGGHRLNYATASTSFIKWLDEINSLIFIGPSKWMVETQSGETFCLVPFNVEKLHETQVCLVHDTTSIFPNGTDLRFKMVEKDCEGGGTEIKIENCFDYLTGEVQKPAIGEPAPSGNGTTTGSGDGLFSSENCEDYEELAHLLRWRLTHNFENPYQYILPKNKSQTWRTELLDASFEVTASTLAPVLDEGILLIMREFYIYFAEKMVWSQGKGWPEAGRTFETSLVVDETHLCVEKLQEKSMDKERGPVFLTILEHLEGQEFPEEFLSSKLRPASNLDPLMEFVWLVINFTAIACHIAQDFVTNFWIDYTTVASDMLLVPMSEFWINNGMVKQYYPVIFAGFPYKKILEEVAVFTTEMYNQIKGFQAMPRPDAVQSHVQAPK</sequence>
<comment type="caution">
    <text evidence="3">The sequence shown here is derived from an EMBL/GenBank/DDBJ whole genome shotgun (WGS) entry which is preliminary data.</text>
</comment>
<reference evidence="3 4" key="1">
    <citation type="journal article" date="2016" name="Genome Biol. Evol.">
        <title>Gene Family Evolution Reflects Adaptation to Soil Environmental Stressors in the Genome of the Collembolan Orchesella cincta.</title>
        <authorList>
            <person name="Faddeeva-Vakhrusheva A."/>
            <person name="Derks M.F."/>
            <person name="Anvar S.Y."/>
            <person name="Agamennone V."/>
            <person name="Suring W."/>
            <person name="Smit S."/>
            <person name="van Straalen N.M."/>
            <person name="Roelofs D."/>
        </authorList>
    </citation>
    <scope>NUCLEOTIDE SEQUENCE [LARGE SCALE GENOMIC DNA]</scope>
    <source>
        <tissue evidence="3">Mixed pool</tissue>
    </source>
</reference>
<dbReference type="OMA" id="ENCEDYE"/>
<name>A0A1D2MBT8_ORCCI</name>
<keyword evidence="2" id="KW-0732">Signal</keyword>
<dbReference type="Proteomes" id="UP000094527">
    <property type="component" value="Unassembled WGS sequence"/>
</dbReference>
<evidence type="ECO:0000313" key="3">
    <source>
        <dbReference type="EMBL" id="ODM90354.1"/>
    </source>
</evidence>
<dbReference type="AlphaFoldDB" id="A0A1D2MBT8"/>
<protein>
    <submittedName>
        <fullName evidence="3">Uncharacterized protein</fullName>
    </submittedName>
</protein>
<gene>
    <name evidence="3" type="ORF">Ocin01_16328</name>
</gene>
<evidence type="ECO:0000256" key="1">
    <source>
        <dbReference type="SAM" id="MobiDB-lite"/>
    </source>
</evidence>
<feature type="chain" id="PRO_5008903764" evidence="2">
    <location>
        <begin position="22"/>
        <end position="516"/>
    </location>
</feature>
<keyword evidence="4" id="KW-1185">Reference proteome</keyword>
<proteinExistence type="predicted"/>
<dbReference type="EMBL" id="LJIJ01002020">
    <property type="protein sequence ID" value="ODM90354.1"/>
    <property type="molecule type" value="Genomic_DNA"/>
</dbReference>